<gene>
    <name evidence="1" type="ORF">NQ314_014715</name>
</gene>
<protein>
    <submittedName>
        <fullName evidence="1">Uncharacterized protein</fullName>
    </submittedName>
</protein>
<proteinExistence type="predicted"/>
<comment type="caution">
    <text evidence="1">The sequence shown here is derived from an EMBL/GenBank/DDBJ whole genome shotgun (WGS) entry which is preliminary data.</text>
</comment>
<evidence type="ECO:0000313" key="2">
    <source>
        <dbReference type="Proteomes" id="UP001162156"/>
    </source>
</evidence>
<name>A0AAV8X057_9CUCU</name>
<dbReference type="AlphaFoldDB" id="A0AAV8X057"/>
<dbReference type="EMBL" id="JANEYF010004054">
    <property type="protein sequence ID" value="KAJ8932348.1"/>
    <property type="molecule type" value="Genomic_DNA"/>
</dbReference>
<organism evidence="1 2">
    <name type="scientific">Rhamnusium bicolor</name>
    <dbReference type="NCBI Taxonomy" id="1586634"/>
    <lineage>
        <taxon>Eukaryota</taxon>
        <taxon>Metazoa</taxon>
        <taxon>Ecdysozoa</taxon>
        <taxon>Arthropoda</taxon>
        <taxon>Hexapoda</taxon>
        <taxon>Insecta</taxon>
        <taxon>Pterygota</taxon>
        <taxon>Neoptera</taxon>
        <taxon>Endopterygota</taxon>
        <taxon>Coleoptera</taxon>
        <taxon>Polyphaga</taxon>
        <taxon>Cucujiformia</taxon>
        <taxon>Chrysomeloidea</taxon>
        <taxon>Cerambycidae</taxon>
        <taxon>Lepturinae</taxon>
        <taxon>Rhagiini</taxon>
        <taxon>Rhamnusium</taxon>
    </lineage>
</organism>
<reference evidence="1" key="1">
    <citation type="journal article" date="2023" name="Insect Mol. Biol.">
        <title>Genome sequencing provides insights into the evolution of gene families encoding plant cell wall-degrading enzymes in longhorned beetles.</title>
        <authorList>
            <person name="Shin N.R."/>
            <person name="Okamura Y."/>
            <person name="Kirsch R."/>
            <person name="Pauchet Y."/>
        </authorList>
    </citation>
    <scope>NUCLEOTIDE SEQUENCE</scope>
    <source>
        <strain evidence="1">RBIC_L_NR</strain>
    </source>
</reference>
<dbReference type="Proteomes" id="UP001162156">
    <property type="component" value="Unassembled WGS sequence"/>
</dbReference>
<evidence type="ECO:0000313" key="1">
    <source>
        <dbReference type="EMBL" id="KAJ8932348.1"/>
    </source>
</evidence>
<keyword evidence="2" id="KW-1185">Reference proteome</keyword>
<sequence length="110" mass="12685">MNIKQNKLKIFSTSTNNSWDIFSKFSSFLKLQRTIAYCLRFIYNLKSKPVDKKIGSLTLSEMEAAHITLIKLAQLQSFKEEISILSKDRYLPPKHKLSSLTPYLDDNGIV</sequence>
<accession>A0AAV8X057</accession>